<dbReference type="Proteomes" id="UP000184226">
    <property type="component" value="Unassembled WGS sequence"/>
</dbReference>
<accession>A0A1M5XZ07</accession>
<keyword evidence="2" id="KW-1185">Reference proteome</keyword>
<sequence>MHAGASANASEMQKNEARAAALELLRRSVAFKHDRLAIIRLVDAVKLDAAVESDLWSYCATVANALMDRGQLQKLQARS</sequence>
<proteinExistence type="predicted"/>
<evidence type="ECO:0000313" key="1">
    <source>
        <dbReference type="EMBL" id="SHI04513.1"/>
    </source>
</evidence>
<name>A0A1M5XZ07_9BURK</name>
<protein>
    <submittedName>
        <fullName evidence="1">Uncharacterized protein</fullName>
    </submittedName>
</protein>
<dbReference type="STRING" id="658167.SAMN04488135_107204"/>
<organism evidence="1 2">
    <name type="scientific">Pollutimonas bauzanensis</name>
    <dbReference type="NCBI Taxonomy" id="658167"/>
    <lineage>
        <taxon>Bacteria</taxon>
        <taxon>Pseudomonadati</taxon>
        <taxon>Pseudomonadota</taxon>
        <taxon>Betaproteobacteria</taxon>
        <taxon>Burkholderiales</taxon>
        <taxon>Alcaligenaceae</taxon>
        <taxon>Pollutimonas</taxon>
    </lineage>
</organism>
<dbReference type="EMBL" id="FQXE01000007">
    <property type="protein sequence ID" value="SHI04513.1"/>
    <property type="molecule type" value="Genomic_DNA"/>
</dbReference>
<gene>
    <name evidence="1" type="ORF">SAMN04488135_107204</name>
</gene>
<reference evidence="1 2" key="1">
    <citation type="submission" date="2016-11" db="EMBL/GenBank/DDBJ databases">
        <authorList>
            <person name="Jaros S."/>
            <person name="Januszkiewicz K."/>
            <person name="Wedrychowicz H."/>
        </authorList>
    </citation>
    <scope>NUCLEOTIDE SEQUENCE [LARGE SCALE GENOMIC DNA]</scope>
    <source>
        <strain evidence="1 2">CGMCC 1.10190</strain>
    </source>
</reference>
<evidence type="ECO:0000313" key="2">
    <source>
        <dbReference type="Proteomes" id="UP000184226"/>
    </source>
</evidence>
<dbReference type="AlphaFoldDB" id="A0A1M5XZ07"/>